<dbReference type="Gene3D" id="3.40.50.300">
    <property type="entry name" value="P-loop containing nucleotide triphosphate hydrolases"/>
    <property type="match status" value="2"/>
</dbReference>
<dbReference type="InterPro" id="IPR006083">
    <property type="entry name" value="PRK/URK"/>
</dbReference>
<keyword evidence="13" id="KW-0342">GTP-binding</keyword>
<dbReference type="NCBIfam" id="NF004018">
    <property type="entry name" value="PRK05480.1"/>
    <property type="match status" value="2"/>
</dbReference>
<dbReference type="AlphaFoldDB" id="A0A3M7L7I9"/>
<evidence type="ECO:0000313" key="17">
    <source>
        <dbReference type="EMBL" id="RMZ57456.1"/>
    </source>
</evidence>
<proteinExistence type="inferred from homology"/>
<gene>
    <name evidence="17" type="ORF">APUTEX25_004290</name>
</gene>
<dbReference type="EMBL" id="QOKY01000128">
    <property type="protein sequence ID" value="RMZ57456.1"/>
    <property type="molecule type" value="Genomic_DNA"/>
</dbReference>
<feature type="domain" description="Phosphoribosyltransferase" evidence="16">
    <location>
        <begin position="187"/>
        <end position="288"/>
    </location>
</feature>
<dbReference type="GO" id="GO:0005524">
    <property type="term" value="F:ATP binding"/>
    <property type="evidence" value="ECO:0007669"/>
    <property type="project" value="InterPro"/>
</dbReference>
<evidence type="ECO:0000256" key="12">
    <source>
        <dbReference type="ARBA" id="ARBA00022777"/>
    </source>
</evidence>
<dbReference type="PANTHER" id="PTHR10285">
    <property type="entry name" value="URIDINE KINASE"/>
    <property type="match status" value="1"/>
</dbReference>
<feature type="domain" description="Phosphoribosyltransferase" evidence="16">
    <location>
        <begin position="791"/>
        <end position="992"/>
    </location>
</feature>
<evidence type="ECO:0000256" key="14">
    <source>
        <dbReference type="SAM" id="MobiDB-lite"/>
    </source>
</evidence>
<protein>
    <submittedName>
        <fullName evidence="17">Uncharacterized protein</fullName>
    </submittedName>
</protein>
<evidence type="ECO:0000256" key="9">
    <source>
        <dbReference type="ARBA" id="ARBA00022676"/>
    </source>
</evidence>
<dbReference type="InterPro" id="IPR000764">
    <property type="entry name" value="Uridine_kinase-like"/>
</dbReference>
<comment type="pathway">
    <text evidence="2">Pyrimidine metabolism; UMP biosynthesis via salvage pathway; UMP from uridine: step 1/1.</text>
</comment>
<evidence type="ECO:0000256" key="11">
    <source>
        <dbReference type="ARBA" id="ARBA00022741"/>
    </source>
</evidence>
<dbReference type="GO" id="GO:0016757">
    <property type="term" value="F:glycosyltransferase activity"/>
    <property type="evidence" value="ECO:0007669"/>
    <property type="project" value="UniProtKB-KW"/>
</dbReference>
<keyword evidence="12" id="KW-0418">Kinase</keyword>
<evidence type="ECO:0000256" key="8">
    <source>
        <dbReference type="ARBA" id="ARBA00022533"/>
    </source>
</evidence>
<evidence type="ECO:0000256" key="7">
    <source>
        <dbReference type="ARBA" id="ARBA00010723"/>
    </source>
</evidence>
<evidence type="ECO:0000256" key="6">
    <source>
        <dbReference type="ARBA" id="ARBA00009516"/>
    </source>
</evidence>
<evidence type="ECO:0000256" key="13">
    <source>
        <dbReference type="ARBA" id="ARBA00023134"/>
    </source>
</evidence>
<organism evidence="17 18">
    <name type="scientific">Auxenochlorella protothecoides</name>
    <name type="common">Green microalga</name>
    <name type="synonym">Chlorella protothecoides</name>
    <dbReference type="NCBI Taxonomy" id="3075"/>
    <lineage>
        <taxon>Eukaryota</taxon>
        <taxon>Viridiplantae</taxon>
        <taxon>Chlorophyta</taxon>
        <taxon>core chlorophytes</taxon>
        <taxon>Trebouxiophyceae</taxon>
        <taxon>Chlorellales</taxon>
        <taxon>Chlorellaceae</taxon>
        <taxon>Auxenochlorella</taxon>
    </lineage>
</organism>
<keyword evidence="11" id="KW-0547">Nucleotide-binding</keyword>
<comment type="similarity">
    <text evidence="6">Belongs to the UPRTase family.</text>
</comment>
<evidence type="ECO:0000256" key="10">
    <source>
        <dbReference type="ARBA" id="ARBA00022679"/>
    </source>
</evidence>
<dbReference type="Pfam" id="PF14681">
    <property type="entry name" value="UPRTase"/>
    <property type="match status" value="3"/>
</dbReference>
<dbReference type="PRINTS" id="PR00988">
    <property type="entry name" value="URIDINKINASE"/>
</dbReference>
<evidence type="ECO:0000256" key="3">
    <source>
        <dbReference type="ARBA" id="ARBA00004784"/>
    </source>
</evidence>
<evidence type="ECO:0000256" key="1">
    <source>
        <dbReference type="ARBA" id="ARBA00001946"/>
    </source>
</evidence>
<keyword evidence="9" id="KW-0328">Glycosyltransferase</keyword>
<comment type="similarity">
    <text evidence="5">In the N-terminal section; belongs to the uridine kinase family.</text>
</comment>
<dbReference type="InterPro" id="IPR029057">
    <property type="entry name" value="PRTase-like"/>
</dbReference>
<dbReference type="FunFam" id="3.40.50.2020:FF:000023">
    <property type="entry name" value="Probable uracil phosphoribosyltransferase"/>
    <property type="match status" value="1"/>
</dbReference>
<dbReference type="InterPro" id="IPR000836">
    <property type="entry name" value="PRTase_dom"/>
</dbReference>
<dbReference type="CDD" id="cd06223">
    <property type="entry name" value="PRTases_typeI"/>
    <property type="match status" value="2"/>
</dbReference>
<dbReference type="GO" id="GO:0044206">
    <property type="term" value="P:UMP salvage"/>
    <property type="evidence" value="ECO:0007669"/>
    <property type="project" value="UniProtKB-UniPathway"/>
</dbReference>
<dbReference type="SUPFAM" id="SSF52540">
    <property type="entry name" value="P-loop containing nucleoside triphosphate hydrolases"/>
    <property type="match status" value="2"/>
</dbReference>
<dbReference type="InterPro" id="IPR027417">
    <property type="entry name" value="P-loop_NTPase"/>
</dbReference>
<dbReference type="Pfam" id="PF00485">
    <property type="entry name" value="PRK"/>
    <property type="match status" value="2"/>
</dbReference>
<feature type="domain" description="Phosphoribulokinase/uridine kinase" evidence="15">
    <location>
        <begin position="5"/>
        <end position="151"/>
    </location>
</feature>
<feature type="compositionally biased region" description="Low complexity" evidence="14">
    <location>
        <begin position="313"/>
        <end position="338"/>
    </location>
</feature>
<comment type="pathway">
    <text evidence="3">Pyrimidine metabolism; CTP biosynthesis via salvage pathway; CTP from cytidine: step 1/3.</text>
</comment>
<comment type="cofactor">
    <cofactor evidence="1">
        <name>Mg(2+)</name>
        <dbReference type="ChEBI" id="CHEBI:18420"/>
    </cofactor>
</comment>
<feature type="compositionally biased region" description="Pro residues" evidence="14">
    <location>
        <begin position="344"/>
        <end position="353"/>
    </location>
</feature>
<reference evidence="18" key="1">
    <citation type="journal article" date="2018" name="Algal Res.">
        <title>Characterization of plant carbon substrate utilization by Auxenochlorella protothecoides.</title>
        <authorList>
            <person name="Vogler B.W."/>
            <person name="Starkenburg S.R."/>
            <person name="Sudasinghe N."/>
            <person name="Schambach J.Y."/>
            <person name="Rollin J.A."/>
            <person name="Pattathil S."/>
            <person name="Barry A.N."/>
        </authorList>
    </citation>
    <scope>NUCLEOTIDE SEQUENCE [LARGE SCALE GENOMIC DNA]</scope>
    <source>
        <strain evidence="18">UTEX 25</strain>
    </source>
</reference>
<evidence type="ECO:0000313" key="18">
    <source>
        <dbReference type="Proteomes" id="UP000279271"/>
    </source>
</evidence>
<keyword evidence="8" id="KW-0021">Allosteric enzyme</keyword>
<evidence type="ECO:0000256" key="2">
    <source>
        <dbReference type="ARBA" id="ARBA00004690"/>
    </source>
</evidence>
<dbReference type="Proteomes" id="UP000279271">
    <property type="component" value="Unassembled WGS sequence"/>
</dbReference>
<comment type="similarity">
    <text evidence="7">In the C-terminal section; belongs to the UPRTase family.</text>
</comment>
<evidence type="ECO:0000259" key="16">
    <source>
        <dbReference type="Pfam" id="PF14681"/>
    </source>
</evidence>
<dbReference type="UniPathway" id="UPA00574">
    <property type="reaction ID" value="UER00637"/>
</dbReference>
<evidence type="ECO:0000256" key="5">
    <source>
        <dbReference type="ARBA" id="ARBA00008173"/>
    </source>
</evidence>
<comment type="pathway">
    <text evidence="4">Pyrimidine metabolism; UMP biosynthesis via salvage pathway; UMP from uracil: step 1/1.</text>
</comment>
<feature type="region of interest" description="Disordered" evidence="14">
    <location>
        <begin position="300"/>
        <end position="359"/>
    </location>
</feature>
<feature type="domain" description="Phosphoribulokinase/uridine kinase" evidence="15">
    <location>
        <begin position="589"/>
        <end position="755"/>
    </location>
</feature>
<feature type="domain" description="Phosphoribosyltransferase" evidence="16">
    <location>
        <begin position="368"/>
        <end position="454"/>
    </location>
</feature>
<dbReference type="GO" id="GO:0005525">
    <property type="term" value="F:GTP binding"/>
    <property type="evidence" value="ECO:0007669"/>
    <property type="project" value="UniProtKB-KW"/>
</dbReference>
<comment type="caution">
    <text evidence="17">The sequence shown here is derived from an EMBL/GenBank/DDBJ whole genome shotgun (WGS) entry which is preliminary data.</text>
</comment>
<sequence>MLAQDSFYRALTPKELENVQEYNFDVPEAFDEETIIDCLTALKAQRSFEVPEYDFNTHTRSDRTRRVLPADVVIIEGILVLHIASIRGMLNMKIYVDTDDDVRLARRIQRDVADRGRDVAGVIEQYTKFVKPAFDTYVAPSRKHADVIIPWARGDNAVAIDLITEHIRMKLQQHDLRRIYTNLEIIPSNYQIRGMHTIIRDVRTSKADFVFYADRLLRLVVEAGLGHLPFQEMTVITPTGHPYVGVDFAKKLCGVSIIRSGESMEPALRACCKGIKIGKILVHREKTWSAVPRRASAGAGFAHRSSASSPDLGAAGEGSAAVPAGPAGRSSPAAPVASLSCIDPPSPAGPAPPRHSADSELGVRAAVEREIVYEKLPTDIAERYVLLMDPILASGYSAQRAIQVLLDKGVDEGRILFLNLVAAPEGVHRICRAFPRLKLVTSEIDEGLEAFAVIPGEVREPDVARNHITLRPRHMQTTTPGPPPEAIRLGPYTIALSSMHSCQHNDEIGRVSRRAEPFIIGVAGGTASGKTTVCDLIMQNLHGGHGEWLGLGSGRACTLSIPGSMPSACALAPQPIAITPVCALPPTDQCVVMLSQDSFYCGLTPEQSANAGDHDFDHPTAFDEPAIVECLRDLKASRVGVLALRTQAMKVVDVPEYDFTRHRRTETPRRVPPADVIIIEGILVLHMEGVRGLLNMKIFVDTDDDVRLARRIQRDISCRGRDVAGVLHQYTRFVKPAFQQFVAPSRKHADIIVPWTGEGNSVAIHLITEHIRTKLQQHDLRRVYTNLELIPSTYQIRGMHTIIRDRETSTADFAFYSDRLLRLVVEAGLGHLPFAEKTVITPTGHPYVGVDFAKRLCGVSIIRSGESMEPALRACCKGIKIGKILIHRVGDHVLQQDTIYEKLPADIADRYVLLMDPIVGTGETAVKAVQVLLNKGVQEDHILFLSLIAAPEAVHRVCRAFPKLKLITSEIDEGLEAYRVIPGVGEFGDRYFCD</sequence>
<evidence type="ECO:0000259" key="15">
    <source>
        <dbReference type="Pfam" id="PF00485"/>
    </source>
</evidence>
<dbReference type="SUPFAM" id="SSF53271">
    <property type="entry name" value="PRTase-like"/>
    <property type="match status" value="2"/>
</dbReference>
<evidence type="ECO:0000256" key="4">
    <source>
        <dbReference type="ARBA" id="ARBA00005180"/>
    </source>
</evidence>
<name>A0A3M7L7I9_AUXPR</name>
<accession>A0A3M7L7I9</accession>
<keyword evidence="10" id="KW-0808">Transferase</keyword>
<dbReference type="GO" id="GO:0016301">
    <property type="term" value="F:kinase activity"/>
    <property type="evidence" value="ECO:0007669"/>
    <property type="project" value="UniProtKB-KW"/>
</dbReference>
<dbReference type="CDD" id="cd02023">
    <property type="entry name" value="UMPK"/>
    <property type="match status" value="2"/>
</dbReference>
<dbReference type="Gene3D" id="3.40.50.2020">
    <property type="match status" value="2"/>
</dbReference>